<evidence type="ECO:0000313" key="3">
    <source>
        <dbReference type="Proteomes" id="UP000008068"/>
    </source>
</evidence>
<dbReference type="PANTHER" id="PTHR21503">
    <property type="entry name" value="F-BOX-CONTAINING HYPOTHETICAL PROTEIN C.ELEGANS"/>
    <property type="match status" value="1"/>
</dbReference>
<dbReference type="InParanoid" id="G0N2G0"/>
<dbReference type="AlphaFoldDB" id="G0N2G0"/>
<dbReference type="Pfam" id="PF07735">
    <property type="entry name" value="FBA_2"/>
    <property type="match status" value="1"/>
</dbReference>
<organism evidence="3">
    <name type="scientific">Caenorhabditis brenneri</name>
    <name type="common">Nematode worm</name>
    <dbReference type="NCBI Taxonomy" id="135651"/>
    <lineage>
        <taxon>Eukaryota</taxon>
        <taxon>Metazoa</taxon>
        <taxon>Ecdysozoa</taxon>
        <taxon>Nematoda</taxon>
        <taxon>Chromadorea</taxon>
        <taxon>Rhabditida</taxon>
        <taxon>Rhabditina</taxon>
        <taxon>Rhabditomorpha</taxon>
        <taxon>Rhabditoidea</taxon>
        <taxon>Rhabditidae</taxon>
        <taxon>Peloderinae</taxon>
        <taxon>Caenorhabditis</taxon>
    </lineage>
</organism>
<dbReference type="FunCoup" id="G0N2G0">
    <property type="interactions" value="1876"/>
</dbReference>
<protein>
    <recommendedName>
        <fullName evidence="1">Sdz-33 F-box domain-containing protein</fullName>
    </recommendedName>
</protein>
<evidence type="ECO:0000259" key="1">
    <source>
        <dbReference type="Pfam" id="PF07735"/>
    </source>
</evidence>
<feature type="domain" description="Sdz-33 F-box" evidence="1">
    <location>
        <begin position="220"/>
        <end position="273"/>
    </location>
</feature>
<reference evidence="3" key="1">
    <citation type="submission" date="2011-07" db="EMBL/GenBank/DDBJ databases">
        <authorList>
            <consortium name="Caenorhabditis brenneri Sequencing and Analysis Consortium"/>
            <person name="Wilson R.K."/>
        </authorList>
    </citation>
    <scope>NUCLEOTIDE SEQUENCE [LARGE SCALE GENOMIC DNA]</scope>
    <source>
        <strain evidence="3">PB2801</strain>
    </source>
</reference>
<dbReference type="EMBL" id="GL379830">
    <property type="protein sequence ID" value="EGT50786.1"/>
    <property type="molecule type" value="Genomic_DNA"/>
</dbReference>
<dbReference type="PANTHER" id="PTHR21503:SF8">
    <property type="entry name" value="F-BOX ASSOCIATED DOMAIN-CONTAINING PROTEIN-RELATED"/>
    <property type="match status" value="1"/>
</dbReference>
<keyword evidence="3" id="KW-1185">Reference proteome</keyword>
<name>G0N2G0_CAEBE</name>
<proteinExistence type="predicted"/>
<evidence type="ECO:0000313" key="2">
    <source>
        <dbReference type="EMBL" id="EGT50786.1"/>
    </source>
</evidence>
<dbReference type="HOGENOM" id="CLU_070667_0_0_1"/>
<accession>G0N2G0</accession>
<gene>
    <name evidence="2" type="ORF">CAEBREN_07612</name>
</gene>
<dbReference type="Proteomes" id="UP000008068">
    <property type="component" value="Unassembled WGS sequence"/>
</dbReference>
<dbReference type="InterPro" id="IPR012885">
    <property type="entry name" value="F-box_Sdz-33"/>
</dbReference>
<sequence length="338" mass="39225">METPKPIRLLNAPLLVGCEILRSMGFLDLFILARTSTLMRKIVRREIKIRNHTLGIFLQPGGFVFEFRKVGIEKGEESSISMRRTCRINSEKDHFIQKIGNYNVQSFMHQSPEEPPHLATYWTSLFPGVKEMYSEIHDVFRIPIRKVYIDLNSVGKHCKPVINWINSINSDIPLIQIAGDNISFEMYSWVFDNLRSTPEVHFLSKPEEFLTKEPVRITHEEILIKYGQWVNTEHLKLMESSCIHIENSTISDEEINKFFHDLRAGSNPNLRKIVFGMARDADASVVFADLNSNQIDEHKWIFQLKNGMECVVQNVAYEDDEQQGIEVEIGRREEIQDS</sequence>